<dbReference type="GO" id="GO:0006357">
    <property type="term" value="P:regulation of transcription by RNA polymerase II"/>
    <property type="evidence" value="ECO:0007669"/>
    <property type="project" value="TreeGrafter"/>
</dbReference>
<dbReference type="GO" id="GO:0005634">
    <property type="term" value="C:nucleus"/>
    <property type="evidence" value="ECO:0007669"/>
    <property type="project" value="TreeGrafter"/>
</dbReference>
<dbReference type="Proteomes" id="UP000218209">
    <property type="component" value="Unassembled WGS sequence"/>
</dbReference>
<feature type="domain" description="HAT C-terminal dimerisation" evidence="2">
    <location>
        <begin position="628"/>
        <end position="688"/>
    </location>
</feature>
<evidence type="ECO:0000256" key="1">
    <source>
        <dbReference type="SAM" id="MobiDB-lite"/>
    </source>
</evidence>
<keyword evidence="4" id="KW-1185">Reference proteome</keyword>
<organism evidence="3 4">
    <name type="scientific">Porphyra umbilicalis</name>
    <name type="common">Purple laver</name>
    <name type="synonym">Red alga</name>
    <dbReference type="NCBI Taxonomy" id="2786"/>
    <lineage>
        <taxon>Eukaryota</taxon>
        <taxon>Rhodophyta</taxon>
        <taxon>Bangiophyceae</taxon>
        <taxon>Bangiales</taxon>
        <taxon>Bangiaceae</taxon>
        <taxon>Porphyra</taxon>
    </lineage>
</organism>
<dbReference type="InterPro" id="IPR052717">
    <property type="entry name" value="Vacuolar_transposase_reg"/>
</dbReference>
<feature type="compositionally biased region" description="Polar residues" evidence="1">
    <location>
        <begin position="815"/>
        <end position="824"/>
    </location>
</feature>
<dbReference type="InterPro" id="IPR012337">
    <property type="entry name" value="RNaseH-like_sf"/>
</dbReference>
<dbReference type="GO" id="GO:0046983">
    <property type="term" value="F:protein dimerization activity"/>
    <property type="evidence" value="ECO:0007669"/>
    <property type="project" value="InterPro"/>
</dbReference>
<dbReference type="Pfam" id="PF05699">
    <property type="entry name" value="Dimer_Tnp_hAT"/>
    <property type="match status" value="1"/>
</dbReference>
<sequence>MHKGDDWKLAPAFVAQSDTRSPLWGLLDVYERLRDADAVGDVLARCRECALTGADTFLFLNGGAPSNGTKHMEGMANGQASPCRRADHLQAALYLAKNAQGGNRARVVVANGTIRRLMQPKARREHHLRFNLYVRMFLDGLKAQYSSSALDTVEHLLTELATFVSDALRSVISVAKEHNAGVPFCHVVTDLWTEEHSHRSYGSVVPRLTDLEAGTAQELSLGVWRCSGRHNYKNIRSWVANPLSFFGVELQDVSSATTDSGSNRASRLLTSGGRAWRARTGCRNKMACEFLGRARGTIRFFEHSPVEALALSEIVVPEDVASRDLTQDVVTIWGSTYIAQCRLYTMWPRLSVFFRFTSLSAGRRKRKLLNRDWYMLQQMIAVLSPVFEVTKASEKSAATLAEIFFLVVAFRKKMLEDALNVPPVPELPLAVGGAAIETYIDEYPDDAVIEIDGRLYPCVLTIVDETPGQECLDEKARTAVYVLRDKIDRMFFNTLDDSKNWLKNKAVLSSVYLTPGGAIMLRDVAAWLEVEDPNVDAKAAVVHMCDKLIDARGTLATERTSGVAGGSGSASRNTSVARMEARSSLTHWGTAPGAKPYTSAAARPQSSESHAHMKLVAILRLSETAERGPPLPFWVRHRQQFPSLHTLAGSFFGAVGPSSSCERAFSVTGGLVSEERLSLSAGSVEMHSLVAANMRMVPTQGSAVPTLTRAQARAFRDRINPVTNVPHERRSASGFHQQTILPIIADPDGMQLHEPPAHIAQRVDDNKRTASPTNGTQRYHGEIHTIPRRDRATFSSTPNPGTLPTHSSGPGLKPSTGSISSTTPHGADINATLMVVVAAA</sequence>
<dbReference type="PANTHER" id="PTHR46169:SF15">
    <property type="entry name" value="INNER CENTROMERE PROTEIN A-LIKE ISOFORM X1-RELATED"/>
    <property type="match status" value="1"/>
</dbReference>
<evidence type="ECO:0000259" key="2">
    <source>
        <dbReference type="Pfam" id="PF05699"/>
    </source>
</evidence>
<protein>
    <recommendedName>
        <fullName evidence="2">HAT C-terminal dimerisation domain-containing protein</fullName>
    </recommendedName>
</protein>
<dbReference type="EMBL" id="KV918908">
    <property type="protein sequence ID" value="OSX75310.1"/>
    <property type="molecule type" value="Genomic_DNA"/>
</dbReference>
<proteinExistence type="predicted"/>
<reference evidence="3 4" key="1">
    <citation type="submission" date="2017-03" db="EMBL/GenBank/DDBJ databases">
        <title>WGS assembly of Porphyra umbilicalis.</title>
        <authorList>
            <person name="Brawley S.H."/>
            <person name="Blouin N.A."/>
            <person name="Ficko-Blean E."/>
            <person name="Wheeler G.L."/>
            <person name="Lohr M."/>
            <person name="Goodson H.V."/>
            <person name="Jenkins J.W."/>
            <person name="Blaby-Haas C.E."/>
            <person name="Helliwell K.E."/>
            <person name="Chan C."/>
            <person name="Marriage T."/>
            <person name="Bhattacharya D."/>
            <person name="Klein A.S."/>
            <person name="Badis Y."/>
            <person name="Brodie J."/>
            <person name="Cao Y."/>
            <person name="Collen J."/>
            <person name="Dittami S.M."/>
            <person name="Gachon C.M."/>
            <person name="Green B.R."/>
            <person name="Karpowicz S."/>
            <person name="Kim J.W."/>
            <person name="Kudahl U."/>
            <person name="Lin S."/>
            <person name="Michel G."/>
            <person name="Mittag M."/>
            <person name="Olson B.J."/>
            <person name="Pangilinan J."/>
            <person name="Peng Y."/>
            <person name="Qiu H."/>
            <person name="Shu S."/>
            <person name="Singer J.T."/>
            <person name="Smith A.G."/>
            <person name="Sprecher B.N."/>
            <person name="Wagner V."/>
            <person name="Wang W."/>
            <person name="Wang Z.-Y."/>
            <person name="Yan J."/>
            <person name="Yarish C."/>
            <person name="Zoeuner-Riek S."/>
            <person name="Zhuang Y."/>
            <person name="Zou Y."/>
            <person name="Lindquist E.A."/>
            <person name="Grimwood J."/>
            <person name="Barry K."/>
            <person name="Rokhsar D.S."/>
            <person name="Schmutz J."/>
            <person name="Stiller J.W."/>
            <person name="Grossman A.R."/>
            <person name="Prochnik S.E."/>
        </authorList>
    </citation>
    <scope>NUCLEOTIDE SEQUENCE [LARGE SCALE GENOMIC DNA]</scope>
    <source>
        <strain evidence="3">4086291</strain>
    </source>
</reference>
<dbReference type="SUPFAM" id="SSF53098">
    <property type="entry name" value="Ribonuclease H-like"/>
    <property type="match status" value="1"/>
</dbReference>
<accession>A0A1X6P3I0</accession>
<dbReference type="InterPro" id="IPR008906">
    <property type="entry name" value="HATC_C_dom"/>
</dbReference>
<dbReference type="AlphaFoldDB" id="A0A1X6P3I0"/>
<evidence type="ECO:0000313" key="3">
    <source>
        <dbReference type="EMBL" id="OSX75310.1"/>
    </source>
</evidence>
<evidence type="ECO:0000313" key="4">
    <source>
        <dbReference type="Proteomes" id="UP000218209"/>
    </source>
</evidence>
<dbReference type="OrthoDB" id="1607513at2759"/>
<feature type="region of interest" description="Disordered" evidence="1">
    <location>
        <begin position="788"/>
        <end position="826"/>
    </location>
</feature>
<gene>
    <name evidence="3" type="ORF">BU14_0242s0027</name>
</gene>
<feature type="compositionally biased region" description="Polar residues" evidence="1">
    <location>
        <begin position="793"/>
        <end position="808"/>
    </location>
</feature>
<name>A0A1X6P3I0_PORUM</name>
<dbReference type="PANTHER" id="PTHR46169">
    <property type="entry name" value="DNA REPLICATION-RELATED ELEMENT FACTOR, ISOFORM A"/>
    <property type="match status" value="1"/>
</dbReference>